<accession>A0A1I5KWX3</accession>
<dbReference type="EMBL" id="FOUP01000028">
    <property type="protein sequence ID" value="SFO89555.1"/>
    <property type="molecule type" value="Genomic_DNA"/>
</dbReference>
<feature type="compositionally biased region" description="Basic and acidic residues" evidence="1">
    <location>
        <begin position="107"/>
        <end position="122"/>
    </location>
</feature>
<dbReference type="EMBL" id="RBXX01000002">
    <property type="protein sequence ID" value="RKT89098.1"/>
    <property type="molecule type" value="Genomic_DNA"/>
</dbReference>
<protein>
    <submittedName>
        <fullName evidence="3">Uncharacterized protein</fullName>
    </submittedName>
</protein>
<evidence type="ECO:0000313" key="2">
    <source>
        <dbReference type="EMBL" id="RKT89098.1"/>
    </source>
</evidence>
<feature type="compositionally biased region" description="Acidic residues" evidence="1">
    <location>
        <begin position="133"/>
        <end position="151"/>
    </location>
</feature>
<name>A0A1I5KWX3_9PSEU</name>
<evidence type="ECO:0000313" key="4">
    <source>
        <dbReference type="Proteomes" id="UP000199398"/>
    </source>
</evidence>
<reference evidence="2 5" key="2">
    <citation type="submission" date="2018-10" db="EMBL/GenBank/DDBJ databases">
        <title>Sequencing the genomes of 1000 actinobacteria strains.</title>
        <authorList>
            <person name="Klenk H.-P."/>
        </authorList>
    </citation>
    <scope>NUCLEOTIDE SEQUENCE [LARGE SCALE GENOMIC DNA]</scope>
    <source>
        <strain evidence="2 5">DSM 45119</strain>
    </source>
</reference>
<gene>
    <name evidence="2" type="ORF">ATL45_7545</name>
    <name evidence="3" type="ORF">SAMN05421805_12849</name>
</gene>
<organism evidence="3 4">
    <name type="scientific">Saccharopolyspora antimicrobica</name>
    <dbReference type="NCBI Taxonomy" id="455193"/>
    <lineage>
        <taxon>Bacteria</taxon>
        <taxon>Bacillati</taxon>
        <taxon>Actinomycetota</taxon>
        <taxon>Actinomycetes</taxon>
        <taxon>Pseudonocardiales</taxon>
        <taxon>Pseudonocardiaceae</taxon>
        <taxon>Saccharopolyspora</taxon>
    </lineage>
</organism>
<proteinExistence type="predicted"/>
<feature type="compositionally biased region" description="Polar residues" evidence="1">
    <location>
        <begin position="229"/>
        <end position="245"/>
    </location>
</feature>
<dbReference type="Proteomes" id="UP000270697">
    <property type="component" value="Unassembled WGS sequence"/>
</dbReference>
<reference evidence="3 4" key="1">
    <citation type="submission" date="2016-10" db="EMBL/GenBank/DDBJ databases">
        <authorList>
            <person name="de Groot N.N."/>
        </authorList>
    </citation>
    <scope>NUCLEOTIDE SEQUENCE [LARGE SCALE GENOMIC DNA]</scope>
    <source>
        <strain evidence="3 4">CPCC 201259</strain>
    </source>
</reference>
<dbReference type="STRING" id="455193.SAMN05421805_12849"/>
<keyword evidence="5" id="KW-1185">Reference proteome</keyword>
<evidence type="ECO:0000313" key="5">
    <source>
        <dbReference type="Proteomes" id="UP000270697"/>
    </source>
</evidence>
<feature type="region of interest" description="Disordered" evidence="1">
    <location>
        <begin position="107"/>
        <end position="251"/>
    </location>
</feature>
<evidence type="ECO:0000256" key="1">
    <source>
        <dbReference type="SAM" id="MobiDB-lite"/>
    </source>
</evidence>
<sequence length="251" mass="26553">MKSGPQIAMAVAVGYVLGRSRKMKLAITAAGMMAGRRFTDPKEMLAMGGKLVRASPALQKLTGDARERLLEAAKSAAIAAVNNKIETLGDNLTKRAAGLREPVGELGERASDVGRGAEDLGRRAMRRTKGSEETAEAESTEEPAEAEEGEEERATKPPRGRQRQRISERTSSGRAGSRTGAGSSRSGSAARKQEEPATTSRSSQRDEASTSTKSSGGSGGQAGNRRRSTTLGQRKQPTSPKPRSSTTEKKL</sequence>
<feature type="compositionally biased region" description="Low complexity" evidence="1">
    <location>
        <begin position="169"/>
        <end position="190"/>
    </location>
</feature>
<dbReference type="Proteomes" id="UP000199398">
    <property type="component" value="Unassembled WGS sequence"/>
</dbReference>
<dbReference type="AlphaFoldDB" id="A0A1I5KWX3"/>
<evidence type="ECO:0000313" key="3">
    <source>
        <dbReference type="EMBL" id="SFO89555.1"/>
    </source>
</evidence>